<evidence type="ECO:0000313" key="6">
    <source>
        <dbReference type="EMBL" id="MZI95684.1"/>
    </source>
</evidence>
<dbReference type="PROSITE" id="PS50977">
    <property type="entry name" value="HTH_TETR_2"/>
    <property type="match status" value="1"/>
</dbReference>
<keyword evidence="3" id="KW-0804">Transcription</keyword>
<dbReference type="SUPFAM" id="SSF48498">
    <property type="entry name" value="Tetracyclin repressor-like, C-terminal domain"/>
    <property type="match status" value="1"/>
</dbReference>
<dbReference type="InterPro" id="IPR001647">
    <property type="entry name" value="HTH_TetR"/>
</dbReference>
<organism evidence="6 7">
    <name type="scientific">Vibrio eleionomae</name>
    <dbReference type="NCBI Taxonomy" id="2653505"/>
    <lineage>
        <taxon>Bacteria</taxon>
        <taxon>Pseudomonadati</taxon>
        <taxon>Pseudomonadota</taxon>
        <taxon>Gammaproteobacteria</taxon>
        <taxon>Vibrionales</taxon>
        <taxon>Vibrionaceae</taxon>
        <taxon>Vibrio</taxon>
    </lineage>
</organism>
<dbReference type="GO" id="GO:0003677">
    <property type="term" value="F:DNA binding"/>
    <property type="evidence" value="ECO:0007669"/>
    <property type="project" value="UniProtKB-UniRule"/>
</dbReference>
<keyword evidence="7" id="KW-1185">Reference proteome</keyword>
<feature type="domain" description="HTH tetR-type" evidence="5">
    <location>
        <begin position="24"/>
        <end position="84"/>
    </location>
</feature>
<evidence type="ECO:0000256" key="3">
    <source>
        <dbReference type="ARBA" id="ARBA00023163"/>
    </source>
</evidence>
<evidence type="ECO:0000256" key="2">
    <source>
        <dbReference type="ARBA" id="ARBA00023125"/>
    </source>
</evidence>
<protein>
    <submittedName>
        <fullName evidence="6">TetR family transcriptional regulator</fullName>
    </submittedName>
</protein>
<dbReference type="Gene3D" id="1.10.10.60">
    <property type="entry name" value="Homeodomain-like"/>
    <property type="match status" value="1"/>
</dbReference>
<keyword evidence="1" id="KW-0805">Transcription regulation</keyword>
<accession>A0A7X4LPC5</accession>
<evidence type="ECO:0000259" key="5">
    <source>
        <dbReference type="PROSITE" id="PS50977"/>
    </source>
</evidence>
<dbReference type="Pfam" id="PF00440">
    <property type="entry name" value="TetR_N"/>
    <property type="match status" value="1"/>
</dbReference>
<sequence>MNKKEIVKKSEKKQSLKGRAAQVGLSKAQVVAAAIAQIDERGLAKFSIRELARTLGVSTAVVYWHANGKKADLFAEISASITSTFDQDVDELGDWKETIRSIFRRYRTLVLQHPNVAPLLGGEMKSNGVANIRWVEVVLAALANAGFKGEQQKDAFNALIGGLAGFVTMELAPAPTEQTQDWKDSFSQRITEIDAEQFPHTHGALPVVTNRIFVLRWQNGSDVSYDASFEFLMNSLIEGLALSIQEN</sequence>
<dbReference type="Pfam" id="PF02909">
    <property type="entry name" value="TetR_C_1"/>
    <property type="match status" value="1"/>
</dbReference>
<gene>
    <name evidence="6" type="ORF">F9817_21105</name>
</gene>
<evidence type="ECO:0000313" key="7">
    <source>
        <dbReference type="Proteomes" id="UP000462621"/>
    </source>
</evidence>
<dbReference type="InterPro" id="IPR004111">
    <property type="entry name" value="Repressor_TetR_C"/>
</dbReference>
<evidence type="ECO:0000256" key="1">
    <source>
        <dbReference type="ARBA" id="ARBA00023015"/>
    </source>
</evidence>
<dbReference type="SUPFAM" id="SSF46689">
    <property type="entry name" value="Homeodomain-like"/>
    <property type="match status" value="1"/>
</dbReference>
<name>A0A7X4LPC5_9VIBR</name>
<dbReference type="Proteomes" id="UP000462621">
    <property type="component" value="Unassembled WGS sequence"/>
</dbReference>
<evidence type="ECO:0000256" key="4">
    <source>
        <dbReference type="PROSITE-ProRule" id="PRU00335"/>
    </source>
</evidence>
<dbReference type="GO" id="GO:0045892">
    <property type="term" value="P:negative regulation of DNA-templated transcription"/>
    <property type="evidence" value="ECO:0007669"/>
    <property type="project" value="InterPro"/>
</dbReference>
<comment type="caution">
    <text evidence="6">The sequence shown here is derived from an EMBL/GenBank/DDBJ whole genome shotgun (WGS) entry which is preliminary data.</text>
</comment>
<dbReference type="AlphaFoldDB" id="A0A7X4LPC5"/>
<dbReference type="InterPro" id="IPR009057">
    <property type="entry name" value="Homeodomain-like_sf"/>
</dbReference>
<dbReference type="InterPro" id="IPR036271">
    <property type="entry name" value="Tet_transcr_reg_TetR-rel_C_sf"/>
</dbReference>
<reference evidence="6 7" key="1">
    <citation type="submission" date="2019-10" db="EMBL/GenBank/DDBJ databases">
        <title>Vibrio sp. nov. isolated from a shrimp pond.</title>
        <authorList>
            <person name="Gomez-Gil B."/>
            <person name="Enciso-Ibarra J."/>
            <person name="Enciso-Ibarra K."/>
            <person name="Bolan-Mejia C."/>
        </authorList>
    </citation>
    <scope>NUCLEOTIDE SEQUENCE [LARGE SCALE GENOMIC DNA]</scope>
    <source>
        <strain evidence="6 7">CAIM 722</strain>
    </source>
</reference>
<dbReference type="Gene3D" id="1.10.357.10">
    <property type="entry name" value="Tetracycline Repressor, domain 2"/>
    <property type="match status" value="1"/>
</dbReference>
<keyword evidence="2 4" id="KW-0238">DNA-binding</keyword>
<dbReference type="EMBL" id="WEKT01000066">
    <property type="protein sequence ID" value="MZI95684.1"/>
    <property type="molecule type" value="Genomic_DNA"/>
</dbReference>
<feature type="DNA-binding region" description="H-T-H motif" evidence="4">
    <location>
        <begin position="47"/>
        <end position="66"/>
    </location>
</feature>
<proteinExistence type="predicted"/>
<dbReference type="RefSeq" id="WP_161158182.1">
    <property type="nucleotide sequence ID" value="NZ_WEKT01000066.1"/>
</dbReference>